<reference evidence="2" key="1">
    <citation type="journal article" date="2021" name="Nat. Commun.">
        <title>Genetic determinants of endophytism in the Arabidopsis root mycobiome.</title>
        <authorList>
            <person name="Mesny F."/>
            <person name="Miyauchi S."/>
            <person name="Thiergart T."/>
            <person name="Pickel B."/>
            <person name="Atanasova L."/>
            <person name="Karlsson M."/>
            <person name="Huettel B."/>
            <person name="Barry K.W."/>
            <person name="Haridas S."/>
            <person name="Chen C."/>
            <person name="Bauer D."/>
            <person name="Andreopoulos W."/>
            <person name="Pangilinan J."/>
            <person name="LaButti K."/>
            <person name="Riley R."/>
            <person name="Lipzen A."/>
            <person name="Clum A."/>
            <person name="Drula E."/>
            <person name="Henrissat B."/>
            <person name="Kohler A."/>
            <person name="Grigoriev I.V."/>
            <person name="Martin F.M."/>
            <person name="Hacquard S."/>
        </authorList>
    </citation>
    <scope>NUCLEOTIDE SEQUENCE</scope>
    <source>
        <strain evidence="2">MPI-SDFR-AT-0073</strain>
    </source>
</reference>
<name>A0A9P8UZQ4_9PEZI</name>
<dbReference type="Proteomes" id="UP000758603">
    <property type="component" value="Unassembled WGS sequence"/>
</dbReference>
<dbReference type="AlphaFoldDB" id="A0A9P8UZQ4"/>
<protein>
    <submittedName>
        <fullName evidence="2">Uncharacterized protein</fullName>
    </submittedName>
</protein>
<gene>
    <name evidence="2" type="ORF">BKA67DRAFT_75937</name>
</gene>
<evidence type="ECO:0000313" key="3">
    <source>
        <dbReference type="Proteomes" id="UP000758603"/>
    </source>
</evidence>
<keyword evidence="3" id="KW-1185">Reference proteome</keyword>
<evidence type="ECO:0000313" key="2">
    <source>
        <dbReference type="EMBL" id="KAH6661133.1"/>
    </source>
</evidence>
<dbReference type="RefSeq" id="XP_045965264.1">
    <property type="nucleotide sequence ID" value="XM_046109417.1"/>
</dbReference>
<dbReference type="GeneID" id="70138308"/>
<proteinExistence type="predicted"/>
<sequence length="256" mass="28558">MHVNLCWKTVQVGRRKCLVRNNIQLRSIMPNHGRHTRCRSLFSMLRSVLHIGSRRPPLLQGILLCSLHFLATPILHAADGMILPRAGCSAWTHDARADIVEDRGFLHALWALLSFLCPSLVPLLSRVHASSLASESHTTGTFRVETFFKQNPPHSRSTSPQPARDSIALCGISGSFLSTLLGSGHAPAGSWTTPRSPSAATTSHISMLSRRQIRRRNEPCADDPEEHEELREEVRDTQIPTRLTCTNHNVHNQKID</sequence>
<feature type="region of interest" description="Disordered" evidence="1">
    <location>
        <begin position="187"/>
        <end position="239"/>
    </location>
</feature>
<comment type="caution">
    <text evidence="2">The sequence shown here is derived from an EMBL/GenBank/DDBJ whole genome shotgun (WGS) entry which is preliminary data.</text>
</comment>
<evidence type="ECO:0000256" key="1">
    <source>
        <dbReference type="SAM" id="MobiDB-lite"/>
    </source>
</evidence>
<dbReference type="EMBL" id="JAGPXC010000001">
    <property type="protein sequence ID" value="KAH6661133.1"/>
    <property type="molecule type" value="Genomic_DNA"/>
</dbReference>
<organism evidence="2 3">
    <name type="scientific">Truncatella angustata</name>
    <dbReference type="NCBI Taxonomy" id="152316"/>
    <lineage>
        <taxon>Eukaryota</taxon>
        <taxon>Fungi</taxon>
        <taxon>Dikarya</taxon>
        <taxon>Ascomycota</taxon>
        <taxon>Pezizomycotina</taxon>
        <taxon>Sordariomycetes</taxon>
        <taxon>Xylariomycetidae</taxon>
        <taxon>Amphisphaeriales</taxon>
        <taxon>Sporocadaceae</taxon>
        <taxon>Truncatella</taxon>
    </lineage>
</organism>
<feature type="compositionally biased region" description="Low complexity" evidence="1">
    <location>
        <begin position="187"/>
        <end position="203"/>
    </location>
</feature>
<accession>A0A9P8UZQ4</accession>